<name>E4WSR8_OIKDI</name>
<dbReference type="EMBL" id="FN653016">
    <property type="protein sequence ID" value="CBY06746.1"/>
    <property type="molecule type" value="Genomic_DNA"/>
</dbReference>
<dbReference type="SMART" id="SM00248">
    <property type="entry name" value="ANK"/>
    <property type="match status" value="22"/>
</dbReference>
<feature type="repeat" description="ANK" evidence="3">
    <location>
        <begin position="522"/>
        <end position="554"/>
    </location>
</feature>
<evidence type="ECO:0000313" key="7">
    <source>
        <dbReference type="Proteomes" id="UP000001307"/>
    </source>
</evidence>
<feature type="repeat" description="ANK" evidence="3">
    <location>
        <begin position="387"/>
        <end position="419"/>
    </location>
</feature>
<dbReference type="OrthoDB" id="20872at2759"/>
<dbReference type="Pfam" id="PF13637">
    <property type="entry name" value="Ank_4"/>
    <property type="match status" value="1"/>
</dbReference>
<feature type="repeat" description="ANK" evidence="3">
    <location>
        <begin position="488"/>
        <end position="520"/>
    </location>
</feature>
<dbReference type="Pfam" id="PF17809">
    <property type="entry name" value="UPA_2"/>
    <property type="match status" value="1"/>
</dbReference>
<dbReference type="InterPro" id="IPR036770">
    <property type="entry name" value="Ankyrin_rpt-contain_sf"/>
</dbReference>
<feature type="region of interest" description="Disordered" evidence="4">
    <location>
        <begin position="2851"/>
        <end position="2939"/>
    </location>
</feature>
<feature type="compositionally biased region" description="Low complexity" evidence="4">
    <location>
        <begin position="2024"/>
        <end position="2037"/>
    </location>
</feature>
<feature type="compositionally biased region" description="Polar residues" evidence="4">
    <location>
        <begin position="2862"/>
        <end position="2873"/>
    </location>
</feature>
<evidence type="ECO:0000256" key="3">
    <source>
        <dbReference type="PROSITE-ProRule" id="PRU00023"/>
    </source>
</evidence>
<feature type="repeat" description="ANK" evidence="3">
    <location>
        <begin position="688"/>
        <end position="720"/>
    </location>
</feature>
<feature type="repeat" description="ANK" evidence="3">
    <location>
        <begin position="555"/>
        <end position="587"/>
    </location>
</feature>
<sequence length="3046" mass="338135">MTRTEPRFRFCGSTETIELPEPNAHFLRAARSGNVEKFQFYVEEKVDVNTVNVNGLSALHLASKEGHQMIVSELLSLKVDVNKTTNRGNTALHIASLAGQDLIVENLLEAGANPNLQAHGGFTPLYMAAQEGHADIVKQLLSAKANQSVATTDGFTPLAVALQENRHDVVNLLLEDDVKGKVKLPALHIAARKNDVKAAALLLQNEPKDESEDMLIVNRTTESGFTPLHIAAHYGNLGIGSLLVSRSAGVNFVAKNGISPLHVASKRGHVGVVKMLLEKGASIAAATRDGLTPLHCAVRHGHLRVAEILLAKGAKPMVTANGLTPLHMAAQGNHEGCVSKLIKCNYSVDSKTHDLLTPLHIAAHCGHMTTAKLLLQKNANPDAVAMNGFTPLHVAAKKNRFEIVKLLLEHKAKIDAVTESGLTVLMVATYADNLAVVKILTEYGIDLNLMNSRGETALHVAARNELKTNHVLDHLVNLGADVNVRGEDANGVIHLAVRSGSVSSVKNLIDAGAKIDEKVESSGYAPLHYASKDGNLEMLKLLCEKGADLSSKTKKGFTAFHMCAKYGHGQLVRYLAEAGAQINELALGGLTALHIAAHYGHVDVVKDLVEVGIDISLQALKTGHDALHVASRLGNEEIVRFLLDSGAKPDSVIKHGFTSAHLAAFGGHAKVLQVLLDANADLEFTAKNGLSPIHLAGQIGSLKCVKFFLETGCSLGLTKSGCSVLHLVAHYGHEPLVDELLRHANDEELNRKNDADFTPLHHAAQGGHLTVYKLLVEAGARQNIISCSGLRPIDIAKRLGYVSIVAEFDIEDEIIFGEEGENTISAETGNDNEQWSATSSKMIIPESLQESFQNELKQLSDDEEEAPQDFKIMTDDSLLGKSYSLNSMQHSKSISQYSRRVDPLDEVIDDEEKQSGFLVSFIVDARGGIIASRRHPELKFFIPEGSCPAPTRITCRIARATKPPLSEAENQATSVVEVAPHPMHYESPVAIDVPHFGTKVGGRREVFVLSSNDGLKWHEHPSLSTEEFKESISLEDMEEPKEFVHRIITTDFPKYFALVSRPAVEYGMMGPEGGELSIRAEEKDGVAWFPENALVKKIRVALQTLPIDPEIVKKHADGRLNCGAVLTVEPRRRKFHKLINLSIPSPAKDEHAAGLRLLYSLTEGNEQAEWEDLTNSVDFCVTKNGCLSFMTNVSARFWAIQVLDPEIIQDLEPIATAIYKEAIKIPYMTTFSICLNTIDQVAGEVRLTIICGTRNEAPSDPRLIELARSKPIEVHQDASIWIDVIGDISPHSDDAQKGQAWFTFHPFEETQLNLRFKPSITTADNLDFRVLFYPEPRGGGKEPICGLNCEVRNHFEGDCQLETVSVHSSNTYTYLVPPDTIEVSDDDEQNHEIDMRQNEIEEEQPITPDDLFRDIQEVKSKLAEVRQLLEGRQSSGGMTGSQSDMHLKVCTPEGTPSRIHENTELMDSVFGTICNDDEQGVLQEMEKLRSKFNERRSPEGAPAFGQNLEMTKLAGIFQARVEQELQEKEQERLINKTANEIFNETFESIIRENSASVKKRMSIKDRIASIETGEWRFSSEDEADEDKSQSEENRNNKMEEVNPFAKSFNADDDEEVEYKAAETIPEMMKMTETAFDEAENMIASAETRLGEAWDHTQKILERNDVEETDEIDTVTGDQSSKNTSESYNTAFSDIREPDIGSIEDQILKSAQSSRARHSTESVPCLTDSNFIEEQTRASFSALFGDPVPPEPNRCSTFDHDKYVHKQLSEEMYLIHQNLIRYKKMSTSSNSITSLESVFEQELNTVALDLSLKIIQDSIEELQEEISQIDSVEKAAINLIDGILPSEIKEENDNGSVSNINRSEMVKNWLNDKGQSVDTVIWNERRQSMNENDCRSVCENITSYESDDESIVTRSLPLHMKNYGSFEKSTSLSESAVAEHNIVEALVNNAIMTSISEIKRENDFVRKIEMKECVKKLVLDAIESAILEAREENLAPEKQLEEKCQLHREISEDTTIEAKYEIGTSSSESDSIENYSNNQDEKRPSCRHLLKRDSCEQFRLRNSKIFPDKHNNDFSTVDEQAEDSEIFGDDKRVSFGSCKIYSYKVAKSMDLDEMPEVDDDDLESLIESEAVALTEDAIFFAKKELYQEISAAERILQEKADKLVSKSINSALIELYSDRNSMASSDSDDRESPATLLNELPDPADFVYTAIDVAGDPHCMLRLDSIAEESEHSECSLRSSSSNNLGIMQTINEPTSNYSRKTCYGQESVEIAEYFNNQEEQVAPSSIKMIVHQGSLQHQPSVDSALSDAESRSLLGGNNSPYFRPQSPTPPASRLSGDNHRNRAMAWTREESRDWRSSDDDSAQESIGTSPLFNRIQKRNNPFPFSSRSSTMDLDDGPIEPVLETQVPIKPQTGLNWFSTTLDEDDENNNFVTSEPVFKTEDQAMDFEIASSIASFDTVIERENDQIEDVTLDETMSTASSTSIIYLKNENEENVDFPASDDFDVVQVQPPTPTDGFSRALSPEFTNNENTINKYDYNPTVERKQSVADLLVEKMEAQLSSSSVIFSVDEPSEAAIPGETQFDKFLEDVERDFSPDSDAETSVSNETAVEKISDIESNNSDEPVEHEHNPAEEIDMLAKMLDNIAKDLVASCLDDVIHSEIFGQKGSEKREEIKRKLSVVEIADEFDPVPRISAGGSENEGLKRRDTGIHDLIGQVSAPPAKRSSLEIFDEEEEDEEQLQDRFRRESSQEKEEPTFSTFINEDHSKILNQTEPICEYMTDGGDAADTNETMREFGFQNPYFDISKSISIESSSRGDTNEQISSPAIFTSEAQQELPSVPEESVQKDFFQNEAPESERGDDMESLNSTFSPSSSILDFRQDPRNTQSLTGSIERRLRCTSRSSASTLSSSSSLSRRSKYSDSTIVSRNRKKCSGSAPPTSDRFLRLKNGVFTYRMSPDEENRFGKSNSPSIIERPRSDLISYSDSEEIFKQAESLSMSTGDLSNPKMSNLNRSNNSSSSRLSIGEIIFGQSPVSNSATSSSYNSALMN</sequence>
<feature type="repeat" description="ANK" evidence="3">
    <location>
        <begin position="321"/>
        <end position="353"/>
    </location>
</feature>
<dbReference type="PROSITE" id="PS50297">
    <property type="entry name" value="ANK_REP_REGION"/>
    <property type="match status" value="20"/>
</dbReference>
<feature type="compositionally biased region" description="Basic and acidic residues" evidence="4">
    <location>
        <begin position="2347"/>
        <end position="2358"/>
    </location>
</feature>
<gene>
    <name evidence="6" type="ORF">GSOID_T00005808001</name>
</gene>
<evidence type="ECO:0000259" key="5">
    <source>
        <dbReference type="PROSITE" id="PS51145"/>
    </source>
</evidence>
<keyword evidence="2 3" id="KW-0040">ANK repeat</keyword>
<accession>E4WSR8</accession>
<feature type="repeat" description="ANK" evidence="3">
    <location>
        <begin position="153"/>
        <end position="175"/>
    </location>
</feature>
<dbReference type="Pfam" id="PF00791">
    <property type="entry name" value="ZU5"/>
    <property type="match status" value="1"/>
</dbReference>
<dbReference type="Gene3D" id="2.60.40.2660">
    <property type="match status" value="1"/>
</dbReference>
<feature type="repeat" description="ANK" evidence="3">
    <location>
        <begin position="453"/>
        <end position="487"/>
    </location>
</feature>
<organism evidence="6">
    <name type="scientific">Oikopleura dioica</name>
    <name type="common">Tunicate</name>
    <dbReference type="NCBI Taxonomy" id="34765"/>
    <lineage>
        <taxon>Eukaryota</taxon>
        <taxon>Metazoa</taxon>
        <taxon>Chordata</taxon>
        <taxon>Tunicata</taxon>
        <taxon>Appendicularia</taxon>
        <taxon>Copelata</taxon>
        <taxon>Oikopleuridae</taxon>
        <taxon>Oikopleura</taxon>
    </lineage>
</organism>
<dbReference type="InterPro" id="IPR002110">
    <property type="entry name" value="Ankyrin_rpt"/>
</dbReference>
<dbReference type="InParanoid" id="E4WSR8"/>
<feature type="region of interest" description="Disordered" evidence="4">
    <location>
        <begin position="1577"/>
        <end position="1607"/>
    </location>
</feature>
<feature type="compositionally biased region" description="Acidic residues" evidence="4">
    <location>
        <begin position="2727"/>
        <end position="2737"/>
    </location>
</feature>
<feature type="region of interest" description="Disordered" evidence="4">
    <location>
        <begin position="2715"/>
        <end position="2755"/>
    </location>
</feature>
<feature type="compositionally biased region" description="Low complexity" evidence="4">
    <location>
        <begin position="3006"/>
        <end position="3016"/>
    </location>
</feature>
<dbReference type="Pfam" id="PF12796">
    <property type="entry name" value="Ank_2"/>
    <property type="match status" value="6"/>
</dbReference>
<feature type="repeat" description="ANK" evidence="3">
    <location>
        <begin position="588"/>
        <end position="620"/>
    </location>
</feature>
<feature type="repeat" description="ANK" evidence="3">
    <location>
        <begin position="655"/>
        <end position="687"/>
    </location>
</feature>
<feature type="region of interest" description="Disordered" evidence="4">
    <location>
        <begin position="2022"/>
        <end position="2043"/>
    </location>
</feature>
<dbReference type="PANTHER" id="PTHR24198">
    <property type="entry name" value="ANKYRIN REPEAT AND PROTEIN KINASE DOMAIN-CONTAINING PROTEIN"/>
    <property type="match status" value="1"/>
</dbReference>
<protein>
    <recommendedName>
        <fullName evidence="5">ZU5 domain-containing protein</fullName>
    </recommendedName>
</protein>
<evidence type="ECO:0000256" key="4">
    <source>
        <dbReference type="SAM" id="MobiDB-lite"/>
    </source>
</evidence>
<feature type="domain" description="ZU5" evidence="5">
    <location>
        <begin position="917"/>
        <end position="1048"/>
    </location>
</feature>
<feature type="repeat" description="ANK" evidence="3">
    <location>
        <begin position="87"/>
        <end position="119"/>
    </location>
</feature>
<dbReference type="InterPro" id="IPR040745">
    <property type="entry name" value="Ankyrin_UPA"/>
</dbReference>
<feature type="region of interest" description="Disordered" evidence="4">
    <location>
        <begin position="2592"/>
        <end position="2626"/>
    </location>
</feature>
<dbReference type="PROSITE" id="PS51145">
    <property type="entry name" value="ZU5"/>
    <property type="match status" value="1"/>
</dbReference>
<evidence type="ECO:0000256" key="1">
    <source>
        <dbReference type="ARBA" id="ARBA00022737"/>
    </source>
</evidence>
<feature type="repeat" description="ANK" evidence="3">
    <location>
        <begin position="420"/>
        <end position="452"/>
    </location>
</feature>
<dbReference type="InterPro" id="IPR000906">
    <property type="entry name" value="ZU5_dom"/>
</dbReference>
<dbReference type="Gene3D" id="2.60.220.30">
    <property type="match status" value="2"/>
</dbReference>
<feature type="compositionally biased region" description="Low complexity" evidence="4">
    <location>
        <begin position="2897"/>
        <end position="2912"/>
    </location>
</feature>
<feature type="repeat" description="ANK" evidence="3">
    <location>
        <begin position="354"/>
        <end position="386"/>
    </location>
</feature>
<feature type="region of interest" description="Disordered" evidence="4">
    <location>
        <begin position="2994"/>
        <end position="3016"/>
    </location>
</feature>
<dbReference type="SMART" id="SM00218">
    <property type="entry name" value="ZU5"/>
    <property type="match status" value="1"/>
</dbReference>
<feature type="repeat" description="ANK" evidence="3">
    <location>
        <begin position="289"/>
        <end position="321"/>
    </location>
</feature>
<feature type="repeat" description="ANK" evidence="3">
    <location>
        <begin position="54"/>
        <end position="86"/>
    </location>
</feature>
<feature type="compositionally biased region" description="Polar residues" evidence="4">
    <location>
        <begin position="2378"/>
        <end position="2391"/>
    </location>
</feature>
<dbReference type="PROSITE" id="PS50088">
    <property type="entry name" value="ANK_REPEAT"/>
    <property type="match status" value="20"/>
</dbReference>
<dbReference type="Pfam" id="PF00023">
    <property type="entry name" value="Ank"/>
    <property type="match status" value="2"/>
</dbReference>
<dbReference type="GO" id="GO:0005737">
    <property type="term" value="C:cytoplasm"/>
    <property type="evidence" value="ECO:0007669"/>
    <property type="project" value="TreeGrafter"/>
</dbReference>
<dbReference type="PRINTS" id="PR01415">
    <property type="entry name" value="ANKYRIN"/>
</dbReference>
<feature type="repeat" description="ANK" evidence="3">
    <location>
        <begin position="256"/>
        <end position="288"/>
    </location>
</feature>
<reference evidence="6" key="1">
    <citation type="journal article" date="2010" name="Science">
        <title>Plasticity of animal genome architecture unmasked by rapid evolution of a pelagic tunicate.</title>
        <authorList>
            <person name="Denoeud F."/>
            <person name="Henriet S."/>
            <person name="Mungpakdee S."/>
            <person name="Aury J.M."/>
            <person name="Da Silva C."/>
            <person name="Brinkmann H."/>
            <person name="Mikhaleva J."/>
            <person name="Olsen L.C."/>
            <person name="Jubin C."/>
            <person name="Canestro C."/>
            <person name="Bouquet J.M."/>
            <person name="Danks G."/>
            <person name="Poulain J."/>
            <person name="Campsteijn C."/>
            <person name="Adamski M."/>
            <person name="Cross I."/>
            <person name="Yadetie F."/>
            <person name="Muffato M."/>
            <person name="Louis A."/>
            <person name="Butcher S."/>
            <person name="Tsagkogeorga G."/>
            <person name="Konrad A."/>
            <person name="Singh S."/>
            <person name="Jensen M.F."/>
            <person name="Cong E.H."/>
            <person name="Eikeseth-Otteraa H."/>
            <person name="Noel B."/>
            <person name="Anthouard V."/>
            <person name="Porcel B.M."/>
            <person name="Kachouri-Lafond R."/>
            <person name="Nishino A."/>
            <person name="Ugolini M."/>
            <person name="Chourrout P."/>
            <person name="Nishida H."/>
            <person name="Aasland R."/>
            <person name="Huzurbazar S."/>
            <person name="Westhof E."/>
            <person name="Delsuc F."/>
            <person name="Lehrach H."/>
            <person name="Reinhardt R."/>
            <person name="Weissenbach J."/>
            <person name="Roy S.W."/>
            <person name="Artiguenave F."/>
            <person name="Postlethwait J.H."/>
            <person name="Manak J.R."/>
            <person name="Thompson E.M."/>
            <person name="Jaillon O."/>
            <person name="Du Pasquier L."/>
            <person name="Boudinot P."/>
            <person name="Liberles D.A."/>
            <person name="Volff J.N."/>
            <person name="Philippe H."/>
            <person name="Lenhard B."/>
            <person name="Roest Crollius H."/>
            <person name="Wincker P."/>
            <person name="Chourrout D."/>
        </authorList>
    </citation>
    <scope>NUCLEOTIDE SEQUENCE [LARGE SCALE GENOMIC DNA]</scope>
</reference>
<feature type="region of interest" description="Disordered" evidence="4">
    <location>
        <begin position="2298"/>
        <end position="2394"/>
    </location>
</feature>
<feature type="repeat" description="ANK" evidence="3">
    <location>
        <begin position="223"/>
        <end position="255"/>
    </location>
</feature>
<feature type="compositionally biased region" description="Polar residues" evidence="4">
    <location>
        <begin position="2994"/>
        <end position="3005"/>
    </location>
</feature>
<dbReference type="Gene3D" id="1.25.40.20">
    <property type="entry name" value="Ankyrin repeat-containing domain"/>
    <property type="match status" value="4"/>
</dbReference>
<dbReference type="PANTHER" id="PTHR24198:SF165">
    <property type="entry name" value="ANKYRIN REPEAT-CONTAINING PROTEIN-RELATED"/>
    <property type="match status" value="1"/>
</dbReference>
<feature type="repeat" description="ANK" evidence="3">
    <location>
        <begin position="120"/>
        <end position="152"/>
    </location>
</feature>
<dbReference type="SUPFAM" id="SSF48403">
    <property type="entry name" value="Ankyrin repeat"/>
    <property type="match status" value="3"/>
</dbReference>
<feature type="compositionally biased region" description="Basic and acidic residues" evidence="4">
    <location>
        <begin position="1586"/>
        <end position="1600"/>
    </location>
</feature>
<keyword evidence="7" id="KW-1185">Reference proteome</keyword>
<evidence type="ECO:0000256" key="2">
    <source>
        <dbReference type="ARBA" id="ARBA00023043"/>
    </source>
</evidence>
<feature type="compositionally biased region" description="Basic and acidic residues" evidence="4">
    <location>
        <begin position="2738"/>
        <end position="2753"/>
    </location>
</feature>
<feature type="repeat" description="ANK" evidence="3">
    <location>
        <begin position="622"/>
        <end position="654"/>
    </location>
</feature>
<proteinExistence type="predicted"/>
<feature type="repeat" description="ANK" evidence="3">
    <location>
        <begin position="755"/>
        <end position="787"/>
    </location>
</feature>
<evidence type="ECO:0000313" key="6">
    <source>
        <dbReference type="EMBL" id="CBY06746.1"/>
    </source>
</evidence>
<dbReference type="Proteomes" id="UP000001307">
    <property type="component" value="Unassembled WGS sequence"/>
</dbReference>
<keyword evidence="1" id="KW-0677">Repeat</keyword>